<evidence type="ECO:0000256" key="2">
    <source>
        <dbReference type="ARBA" id="ARBA00022475"/>
    </source>
</evidence>
<evidence type="ECO:0000313" key="9">
    <source>
        <dbReference type="Proteomes" id="UP000186168"/>
    </source>
</evidence>
<protein>
    <recommendedName>
        <fullName evidence="7">DUF3817 domain-containing protein</fullName>
    </recommendedName>
</protein>
<dbReference type="STRING" id="67365.GCA_001704635_07075"/>
<evidence type="ECO:0000256" key="3">
    <source>
        <dbReference type="ARBA" id="ARBA00022692"/>
    </source>
</evidence>
<feature type="domain" description="DUF3817" evidence="7">
    <location>
        <begin position="5"/>
        <end position="56"/>
    </location>
</feature>
<comment type="subcellular location">
    <subcellularLocation>
        <location evidence="1">Cell membrane</location>
        <topology evidence="1">Multi-pass membrane protein</topology>
    </subcellularLocation>
</comment>
<sequence>MTAVRTLRIAAAVEAVSLVVLLANLATVHTRAVTALGGPVHGTAYLATIAACAWLTPGATPAARWRALIPGIGGLLALRRIRPQGAGVTDAPR</sequence>
<proteinExistence type="predicted"/>
<dbReference type="InterPro" id="IPR023845">
    <property type="entry name" value="DUF3817_TM"/>
</dbReference>
<name>A0A1R1SMX0_9ACTN</name>
<evidence type="ECO:0000256" key="1">
    <source>
        <dbReference type="ARBA" id="ARBA00004651"/>
    </source>
</evidence>
<reference evidence="8 9" key="1">
    <citation type="submission" date="2013-05" db="EMBL/GenBank/DDBJ databases">
        <title>Genome sequence of Streptomyces sparsogenes DSM 40356.</title>
        <authorList>
            <person name="Coyne S."/>
            <person name="Seebeck F.P."/>
        </authorList>
    </citation>
    <scope>NUCLEOTIDE SEQUENCE [LARGE SCALE GENOMIC DNA]</scope>
    <source>
        <strain evidence="8 9">DSM 40356</strain>
    </source>
</reference>
<gene>
    <name evidence="8" type="ORF">SPAR_09838</name>
</gene>
<feature type="transmembrane region" description="Helical" evidence="6">
    <location>
        <begin position="32"/>
        <end position="56"/>
    </location>
</feature>
<organism evidence="8 9">
    <name type="scientific">Streptomyces sparsogenes DSM 40356</name>
    <dbReference type="NCBI Taxonomy" id="1331668"/>
    <lineage>
        <taxon>Bacteria</taxon>
        <taxon>Bacillati</taxon>
        <taxon>Actinomycetota</taxon>
        <taxon>Actinomycetes</taxon>
        <taxon>Kitasatosporales</taxon>
        <taxon>Streptomycetaceae</taxon>
        <taxon>Streptomyces</taxon>
    </lineage>
</organism>
<keyword evidence="3 6" id="KW-0812">Transmembrane</keyword>
<keyword evidence="2" id="KW-1003">Cell membrane</keyword>
<evidence type="ECO:0000256" key="6">
    <source>
        <dbReference type="SAM" id="Phobius"/>
    </source>
</evidence>
<comment type="caution">
    <text evidence="8">The sequence shown here is derived from an EMBL/GenBank/DDBJ whole genome shotgun (WGS) entry which is preliminary data.</text>
</comment>
<keyword evidence="5 6" id="KW-0472">Membrane</keyword>
<keyword evidence="4 6" id="KW-1133">Transmembrane helix</keyword>
<evidence type="ECO:0000256" key="5">
    <source>
        <dbReference type="ARBA" id="ARBA00023136"/>
    </source>
</evidence>
<evidence type="ECO:0000259" key="7">
    <source>
        <dbReference type="Pfam" id="PF12823"/>
    </source>
</evidence>
<feature type="transmembrane region" description="Helical" evidence="6">
    <location>
        <begin position="7"/>
        <end position="26"/>
    </location>
</feature>
<accession>A0A1R1SMX0</accession>
<evidence type="ECO:0000256" key="4">
    <source>
        <dbReference type="ARBA" id="ARBA00022989"/>
    </source>
</evidence>
<dbReference type="AlphaFoldDB" id="A0A1R1SMX0"/>
<keyword evidence="9" id="KW-1185">Reference proteome</keyword>
<dbReference type="EMBL" id="ASQP01000144">
    <property type="protein sequence ID" value="OMI39665.1"/>
    <property type="molecule type" value="Genomic_DNA"/>
</dbReference>
<dbReference type="Proteomes" id="UP000186168">
    <property type="component" value="Unassembled WGS sequence"/>
</dbReference>
<dbReference type="Pfam" id="PF12823">
    <property type="entry name" value="DUF3817"/>
    <property type="match status" value="1"/>
</dbReference>
<evidence type="ECO:0000313" key="8">
    <source>
        <dbReference type="EMBL" id="OMI39665.1"/>
    </source>
</evidence>
<dbReference type="GO" id="GO:0005886">
    <property type="term" value="C:plasma membrane"/>
    <property type="evidence" value="ECO:0007669"/>
    <property type="project" value="UniProtKB-SubCell"/>
</dbReference>